<dbReference type="Gene3D" id="1.10.3210.10">
    <property type="entry name" value="Hypothetical protein af1432"/>
    <property type="match status" value="1"/>
</dbReference>
<dbReference type="CDD" id="cd00077">
    <property type="entry name" value="HDc"/>
    <property type="match status" value="1"/>
</dbReference>
<dbReference type="NCBIfam" id="TIGR00691">
    <property type="entry name" value="spoT_relA"/>
    <property type="match status" value="1"/>
</dbReference>
<dbReference type="EMBL" id="QHKO01000001">
    <property type="protein sequence ID" value="RAL25462.1"/>
    <property type="molecule type" value="Genomic_DNA"/>
</dbReference>
<evidence type="ECO:0000259" key="3">
    <source>
        <dbReference type="PROSITE" id="PS51671"/>
    </source>
</evidence>
<feature type="domain" description="ACT" evidence="3">
    <location>
        <begin position="649"/>
        <end position="723"/>
    </location>
</feature>
<dbReference type="Pfam" id="PF04607">
    <property type="entry name" value="RelA_SpoT"/>
    <property type="match status" value="1"/>
</dbReference>
<comment type="caution">
    <text evidence="6">The sequence shown here is derived from an EMBL/GenBank/DDBJ whole genome shotgun (WGS) entry which is preliminary data.</text>
</comment>
<dbReference type="FunFam" id="3.10.20.30:FF:000002">
    <property type="entry name" value="GTP pyrophosphokinase (RelA/SpoT)"/>
    <property type="match status" value="1"/>
</dbReference>
<evidence type="ECO:0000259" key="4">
    <source>
        <dbReference type="PROSITE" id="PS51831"/>
    </source>
</evidence>
<name>A0A328CBA0_9DELT</name>
<dbReference type="InterPro" id="IPR003607">
    <property type="entry name" value="HD/PDEase_dom"/>
</dbReference>
<dbReference type="GO" id="GO:0005886">
    <property type="term" value="C:plasma membrane"/>
    <property type="evidence" value="ECO:0007669"/>
    <property type="project" value="TreeGrafter"/>
</dbReference>
<protein>
    <submittedName>
        <fullName evidence="6">GTP pyrophosphokinase</fullName>
    </submittedName>
</protein>
<dbReference type="SUPFAM" id="SSF81271">
    <property type="entry name" value="TGS-like"/>
    <property type="match status" value="1"/>
</dbReference>
<dbReference type="Proteomes" id="UP000249169">
    <property type="component" value="Unassembled WGS sequence"/>
</dbReference>
<dbReference type="SMART" id="SM00471">
    <property type="entry name" value="HDc"/>
    <property type="match status" value="1"/>
</dbReference>
<dbReference type="InterPro" id="IPR045600">
    <property type="entry name" value="RelA/SpoT_AH_RIS"/>
</dbReference>
<dbReference type="Gene3D" id="3.30.460.10">
    <property type="entry name" value="Beta Polymerase, domain 2"/>
    <property type="match status" value="1"/>
</dbReference>
<dbReference type="Pfam" id="PF19296">
    <property type="entry name" value="RelA_AH_RIS"/>
    <property type="match status" value="1"/>
</dbReference>
<dbReference type="InterPro" id="IPR012676">
    <property type="entry name" value="TGS-like"/>
</dbReference>
<dbReference type="AlphaFoldDB" id="A0A328CBA0"/>
<keyword evidence="6" id="KW-0808">Transferase</keyword>
<dbReference type="RefSeq" id="WP_111728634.1">
    <property type="nucleotide sequence ID" value="NZ_QHKO01000001.1"/>
</dbReference>
<dbReference type="CDD" id="cd01668">
    <property type="entry name" value="TGS_RSH"/>
    <property type="match status" value="1"/>
</dbReference>
<dbReference type="PROSITE" id="PS51880">
    <property type="entry name" value="TGS"/>
    <property type="match status" value="1"/>
</dbReference>
<evidence type="ECO:0000313" key="7">
    <source>
        <dbReference type="Proteomes" id="UP000249169"/>
    </source>
</evidence>
<evidence type="ECO:0000256" key="2">
    <source>
        <dbReference type="RuleBase" id="RU003847"/>
    </source>
</evidence>
<dbReference type="SUPFAM" id="SSF109604">
    <property type="entry name" value="HD-domain/PDEase-like"/>
    <property type="match status" value="1"/>
</dbReference>
<dbReference type="PANTHER" id="PTHR21262:SF31">
    <property type="entry name" value="GTP PYROPHOSPHOKINASE"/>
    <property type="match status" value="1"/>
</dbReference>
<dbReference type="PANTHER" id="PTHR21262">
    <property type="entry name" value="GUANOSINE-3',5'-BIS DIPHOSPHATE 3'-PYROPHOSPHOHYDROLASE"/>
    <property type="match status" value="1"/>
</dbReference>
<dbReference type="OrthoDB" id="9805041at2"/>
<feature type="domain" description="HD" evidence="4">
    <location>
        <begin position="48"/>
        <end position="147"/>
    </location>
</feature>
<keyword evidence="7" id="KW-1185">Reference proteome</keyword>
<dbReference type="InterPro" id="IPR006674">
    <property type="entry name" value="HD_domain"/>
</dbReference>
<dbReference type="Pfam" id="PF02824">
    <property type="entry name" value="TGS"/>
    <property type="match status" value="1"/>
</dbReference>
<dbReference type="Gene3D" id="3.30.70.260">
    <property type="match status" value="1"/>
</dbReference>
<gene>
    <name evidence="6" type="ORF">DL240_04420</name>
</gene>
<evidence type="ECO:0000259" key="5">
    <source>
        <dbReference type="PROSITE" id="PS51880"/>
    </source>
</evidence>
<accession>A0A328CBA0</accession>
<dbReference type="InterPro" id="IPR012675">
    <property type="entry name" value="Beta-grasp_dom_sf"/>
</dbReference>
<dbReference type="FunFam" id="3.30.460.10:FF:000001">
    <property type="entry name" value="GTP pyrophosphokinase RelA"/>
    <property type="match status" value="1"/>
</dbReference>
<dbReference type="SUPFAM" id="SSF55021">
    <property type="entry name" value="ACT-like"/>
    <property type="match status" value="1"/>
</dbReference>
<dbReference type="CDD" id="cd05399">
    <property type="entry name" value="NT_Rel-Spo_like"/>
    <property type="match status" value="1"/>
</dbReference>
<dbReference type="InterPro" id="IPR043519">
    <property type="entry name" value="NT_sf"/>
</dbReference>
<dbReference type="CDD" id="cd04876">
    <property type="entry name" value="ACT_RelA-SpoT"/>
    <property type="match status" value="1"/>
</dbReference>
<dbReference type="InterPro" id="IPR033655">
    <property type="entry name" value="TGS_RelA/SpoT"/>
</dbReference>
<dbReference type="InterPro" id="IPR004095">
    <property type="entry name" value="TGS"/>
</dbReference>
<reference evidence="6 7" key="1">
    <citation type="submission" date="2018-05" db="EMBL/GenBank/DDBJ databases">
        <title>Lujinxingia marina gen. nov. sp. nov., a new facultative anaerobic member of the class Deltaproteobacteria, and proposal of Lujinxingaceae fam. nov.</title>
        <authorList>
            <person name="Li C.-M."/>
        </authorList>
    </citation>
    <scope>NUCLEOTIDE SEQUENCE [LARGE SCALE GENOMIC DNA]</scope>
    <source>
        <strain evidence="6 7">B210</strain>
    </source>
</reference>
<comment type="function">
    <text evidence="2">In eubacteria ppGpp (guanosine 3'-diphosphate 5'-diphosphate) is a mediator of the stringent response that coordinates a variety of cellular activities in response to changes in nutritional abundance.</text>
</comment>
<dbReference type="Pfam" id="PF13328">
    <property type="entry name" value="HD_4"/>
    <property type="match status" value="1"/>
</dbReference>
<evidence type="ECO:0000256" key="1">
    <source>
        <dbReference type="ARBA" id="ARBA00025704"/>
    </source>
</evidence>
<keyword evidence="6" id="KW-0418">Kinase</keyword>
<dbReference type="PROSITE" id="PS51831">
    <property type="entry name" value="HD"/>
    <property type="match status" value="1"/>
</dbReference>
<dbReference type="GO" id="GO:0016301">
    <property type="term" value="F:kinase activity"/>
    <property type="evidence" value="ECO:0007669"/>
    <property type="project" value="UniProtKB-KW"/>
</dbReference>
<dbReference type="GO" id="GO:0015969">
    <property type="term" value="P:guanosine tetraphosphate metabolic process"/>
    <property type="evidence" value="ECO:0007669"/>
    <property type="project" value="InterPro"/>
</dbReference>
<sequence length="723" mass="83265">MQLQNRLNSIIKKVRSYHPDPDIAQLREAYEFAAAMHEGQMRKSGEPYMSHPLEVMDIIADLRLDVASLVAGLLHDTVEDTDTTVEELRERFGEDVAYLVDGVTKLSKFQFNTREEAQAENIRKMIIAMSRDLRVILVKLADRLHNMRTLKYMSPSSQERISRETMDIYSPLAHRLGLNWVKTELEDLSFRYLHTEAYYDIAEKVASKKRQRENFIREVITILQELLSENNIGGEVYGRPKNFWSIYRKMRHNQIEFEQVFDVLAFRILVDERVQCYESLGLVHNLWKPIPGRFKDYIAISKPNGYQSLHTSVIGPYQERIEIQIRTHDMHKVAEEGIAAHWLYKEGKAVPDKDDQKFAWLHRLMEEHQDHEDPMEFLESVKIDLFHDEVYVFTPDGDVLSFPAGATCVDFAFAIHSEVGAHCSGAKVNGMMVPLKTELHNGDIVEILTHKNQRPNKDWLNFVTTSRARTKIRNSVRREQRERSQELGRELLDKELKRYQTNIRAWDRAGNLAKAADLSRFNSVDDMLADIGYGKTQPDTIVEKIYPTENKKARAVENESKIGQLWDKLVHRGKTGVVLDGIEDVMVQYAKCCNPLPGDEIVGFVTRGRGLSVHTRECSRISHLERERQIAVRWANDTSVPDNARRPVSVRVYCTDKPGLLANISQAFSATGVNISQAQCVTTEDHRAVNTFEVLVQNTDQLKRAMRTIEKIKGVYKVERTTN</sequence>
<proteinExistence type="inferred from homology"/>
<dbReference type="InterPro" id="IPR004811">
    <property type="entry name" value="RelA/Spo_fam"/>
</dbReference>
<dbReference type="InterPro" id="IPR045865">
    <property type="entry name" value="ACT-like_dom_sf"/>
</dbReference>
<dbReference type="FunFam" id="1.10.3210.10:FF:000001">
    <property type="entry name" value="GTP pyrophosphokinase RelA"/>
    <property type="match status" value="1"/>
</dbReference>
<feature type="domain" description="TGS" evidence="5">
    <location>
        <begin position="388"/>
        <end position="449"/>
    </location>
</feature>
<dbReference type="InterPro" id="IPR007685">
    <property type="entry name" value="RelA_SpoT"/>
</dbReference>
<dbReference type="InterPro" id="IPR002912">
    <property type="entry name" value="ACT_dom"/>
</dbReference>
<comment type="pathway">
    <text evidence="1">Purine metabolism.</text>
</comment>
<dbReference type="SUPFAM" id="SSF81301">
    <property type="entry name" value="Nucleotidyltransferase"/>
    <property type="match status" value="1"/>
</dbReference>
<organism evidence="6 7">
    <name type="scientific">Lujinxingia litoralis</name>
    <dbReference type="NCBI Taxonomy" id="2211119"/>
    <lineage>
        <taxon>Bacteria</taxon>
        <taxon>Deltaproteobacteria</taxon>
        <taxon>Bradymonadales</taxon>
        <taxon>Lujinxingiaceae</taxon>
        <taxon>Lujinxingia</taxon>
    </lineage>
</organism>
<evidence type="ECO:0000313" key="6">
    <source>
        <dbReference type="EMBL" id="RAL25462.1"/>
    </source>
</evidence>
<dbReference type="PROSITE" id="PS51671">
    <property type="entry name" value="ACT"/>
    <property type="match status" value="1"/>
</dbReference>
<dbReference type="Gene3D" id="3.10.20.30">
    <property type="match status" value="1"/>
</dbReference>
<dbReference type="SMART" id="SM00954">
    <property type="entry name" value="RelA_SpoT"/>
    <property type="match status" value="1"/>
</dbReference>
<dbReference type="Pfam" id="PF13291">
    <property type="entry name" value="ACT_4"/>
    <property type="match status" value="1"/>
</dbReference>
<comment type="similarity">
    <text evidence="2">Belongs to the relA/spoT family.</text>
</comment>